<dbReference type="InterPro" id="IPR051202">
    <property type="entry name" value="Peptidase_C40"/>
</dbReference>
<evidence type="ECO:0000313" key="7">
    <source>
        <dbReference type="Proteomes" id="UP000199421"/>
    </source>
</evidence>
<evidence type="ECO:0000259" key="5">
    <source>
        <dbReference type="PROSITE" id="PS51935"/>
    </source>
</evidence>
<evidence type="ECO:0000256" key="2">
    <source>
        <dbReference type="ARBA" id="ARBA00022670"/>
    </source>
</evidence>
<keyword evidence="3" id="KW-0378">Hydrolase</keyword>
<dbReference type="InterPro" id="IPR038765">
    <property type="entry name" value="Papain-like_cys_pep_sf"/>
</dbReference>
<dbReference type="PANTHER" id="PTHR47053:SF1">
    <property type="entry name" value="MUREIN DD-ENDOPEPTIDASE MEPH-RELATED"/>
    <property type="match status" value="1"/>
</dbReference>
<keyword evidence="2" id="KW-0645">Protease</keyword>
<protein>
    <submittedName>
        <fullName evidence="6">NlpC/P60 family protein</fullName>
    </submittedName>
</protein>
<comment type="similarity">
    <text evidence="1">Belongs to the peptidase C40 family.</text>
</comment>
<dbReference type="OrthoDB" id="9813368at2"/>
<dbReference type="PANTHER" id="PTHR47053">
    <property type="entry name" value="MUREIN DD-ENDOPEPTIDASE MEPH-RELATED"/>
    <property type="match status" value="1"/>
</dbReference>
<dbReference type="AlphaFoldDB" id="A0A1H7LAH7"/>
<dbReference type="Proteomes" id="UP000199421">
    <property type="component" value="Unassembled WGS sequence"/>
</dbReference>
<gene>
    <name evidence="6" type="ORF">SAMN05661044_01592</name>
</gene>
<name>A0A1H7LAH7_OLID1</name>
<dbReference type="SUPFAM" id="SSF54001">
    <property type="entry name" value="Cysteine proteinases"/>
    <property type="match status" value="1"/>
</dbReference>
<dbReference type="Pfam" id="PF18348">
    <property type="entry name" value="SH3_16"/>
    <property type="match status" value="1"/>
</dbReference>
<organism evidence="6 7">
    <name type="scientific">Olivibacter domesticus</name>
    <name type="common">Pseudosphingobacterium domesticum</name>
    <dbReference type="NCBI Taxonomy" id="407022"/>
    <lineage>
        <taxon>Bacteria</taxon>
        <taxon>Pseudomonadati</taxon>
        <taxon>Bacteroidota</taxon>
        <taxon>Sphingobacteriia</taxon>
        <taxon>Sphingobacteriales</taxon>
        <taxon>Sphingobacteriaceae</taxon>
        <taxon>Olivibacter</taxon>
    </lineage>
</organism>
<reference evidence="7" key="1">
    <citation type="submission" date="2016-10" db="EMBL/GenBank/DDBJ databases">
        <authorList>
            <person name="Varghese N."/>
            <person name="Submissions S."/>
        </authorList>
    </citation>
    <scope>NUCLEOTIDE SEQUENCE [LARGE SCALE GENOMIC DNA]</scope>
    <source>
        <strain evidence="7">DSM 18733</strain>
    </source>
</reference>
<dbReference type="InterPro" id="IPR041382">
    <property type="entry name" value="SH3_16"/>
</dbReference>
<dbReference type="GO" id="GO:0008234">
    <property type="term" value="F:cysteine-type peptidase activity"/>
    <property type="evidence" value="ECO:0007669"/>
    <property type="project" value="UniProtKB-KW"/>
</dbReference>
<accession>A0A1H7LAH7</accession>
<dbReference type="Gene3D" id="2.30.30.40">
    <property type="entry name" value="SH3 Domains"/>
    <property type="match status" value="2"/>
</dbReference>
<dbReference type="PROSITE" id="PS51935">
    <property type="entry name" value="NLPC_P60"/>
    <property type="match status" value="1"/>
</dbReference>
<evidence type="ECO:0000256" key="3">
    <source>
        <dbReference type="ARBA" id="ARBA00022801"/>
    </source>
</evidence>
<dbReference type="Gene3D" id="3.90.1720.10">
    <property type="entry name" value="endopeptidase domain like (from Nostoc punctiforme)"/>
    <property type="match status" value="1"/>
</dbReference>
<keyword evidence="4" id="KW-0788">Thiol protease</keyword>
<evidence type="ECO:0000313" key="6">
    <source>
        <dbReference type="EMBL" id="SEK95367.1"/>
    </source>
</evidence>
<sequence>MPTLIDMRRICLIFLQLFICYALSEAAPDSVLIKKMEAIARDVAKAYAPDKRTEIFTLISDSSGVFSLETTCKNAAMSFIKSVKAKNLDTPISIRLLPDTSLSEYVFGLVNVSVGNIRTQPKNAAEMASQALLGWQMDILKKQGGYYLIRTPDGYIGWMDNAAVSLKSKADIDNWNEKKRLIFIEDYGHAYSEANKQSQRVSDLVLGNILTYKGEKDGFYAALFPDGREGFIEKELMAEYSNWKKNTVASAASIIKIAKRMIGVPYLWGGTSIKGVDCSGFTKTAYFMNGLVIPRDASQQVLVGEPVDILTNDELDITKALKNLKAGDLLFFAGGAHRTPNARVTHVALYMGEGQFIHSAGKVRINSMLNNDPNYDDFQSRTVVAARRYLGSIGNEGVKRVN</sequence>
<proteinExistence type="inferred from homology"/>
<dbReference type="GO" id="GO:0006508">
    <property type="term" value="P:proteolysis"/>
    <property type="evidence" value="ECO:0007669"/>
    <property type="project" value="UniProtKB-KW"/>
</dbReference>
<dbReference type="EMBL" id="FOAF01000001">
    <property type="protein sequence ID" value="SEK95367.1"/>
    <property type="molecule type" value="Genomic_DNA"/>
</dbReference>
<feature type="domain" description="NlpC/P60" evidence="5">
    <location>
        <begin position="248"/>
        <end position="390"/>
    </location>
</feature>
<keyword evidence="7" id="KW-1185">Reference proteome</keyword>
<evidence type="ECO:0000256" key="4">
    <source>
        <dbReference type="ARBA" id="ARBA00022807"/>
    </source>
</evidence>
<evidence type="ECO:0000256" key="1">
    <source>
        <dbReference type="ARBA" id="ARBA00007074"/>
    </source>
</evidence>
<dbReference type="InterPro" id="IPR000064">
    <property type="entry name" value="NLP_P60_dom"/>
</dbReference>
<dbReference type="STRING" id="407022.SAMN05661044_01592"/>
<dbReference type="Pfam" id="PF00877">
    <property type="entry name" value="NLPC_P60"/>
    <property type="match status" value="1"/>
</dbReference>